<dbReference type="Proteomes" id="UP000649617">
    <property type="component" value="Unassembled WGS sequence"/>
</dbReference>
<dbReference type="OrthoDB" id="416943at2759"/>
<evidence type="ECO:0000313" key="2">
    <source>
        <dbReference type="EMBL" id="CAE7640602.1"/>
    </source>
</evidence>
<protein>
    <submittedName>
        <fullName evidence="2">HXT3 protein</fullName>
    </submittedName>
</protein>
<dbReference type="EMBL" id="CAJNIZ010042849">
    <property type="protein sequence ID" value="CAE7640602.1"/>
    <property type="molecule type" value="Genomic_DNA"/>
</dbReference>
<keyword evidence="3" id="KW-1185">Reference proteome</keyword>
<evidence type="ECO:0000256" key="1">
    <source>
        <dbReference type="SAM" id="MobiDB-lite"/>
    </source>
</evidence>
<dbReference type="GO" id="GO:0003676">
    <property type="term" value="F:nucleic acid binding"/>
    <property type="evidence" value="ECO:0007669"/>
    <property type="project" value="InterPro"/>
</dbReference>
<feature type="compositionally biased region" description="Basic and acidic residues" evidence="1">
    <location>
        <begin position="215"/>
        <end position="237"/>
    </location>
</feature>
<sequence length="431" mass="46391">MKGSRVPAVASSRAYEDAAERILEQDSSADVAMAGFPASWREAQLRVCLAPVCDCDRLQLVKDQSGISVCVLQTSPGTIPALLVARLRTSNLAREGLRVLLAAKKDAPEVPKALSQHQFQAEERGALHGLRSQTELNGSPCSIVRFDEESRRWLVRLDIESEDNEILVSAVNLLPLWLPEKAGPLHENAEADENGAAAKHADAEAEVVEDETMDDGNHCEAENRDNEAAPNGAREDSLAQTPGADGSRRKSQAGEAAGEAGEAGPTAAAPAAKAEARGRVKMSHALVVTGFPLWDLQQITQYFARFGELRTILGATKNKNGKRKLLVAYCRKVNAKRSQAHVHGAEIDGHKLSAVFAAGVSDSEVALARSDEGSVCSVEILEMSIMEVVIPGRSRQQAGWHPVQDVNFYHDRGIASAFQTHPITLPQPGSR</sequence>
<dbReference type="SUPFAM" id="SSF54928">
    <property type="entry name" value="RNA-binding domain, RBD"/>
    <property type="match status" value="1"/>
</dbReference>
<proteinExistence type="predicted"/>
<feature type="region of interest" description="Disordered" evidence="1">
    <location>
        <begin position="193"/>
        <end position="272"/>
    </location>
</feature>
<accession>A0A812VI62</accession>
<evidence type="ECO:0000313" key="3">
    <source>
        <dbReference type="Proteomes" id="UP000649617"/>
    </source>
</evidence>
<reference evidence="2" key="1">
    <citation type="submission" date="2021-02" db="EMBL/GenBank/DDBJ databases">
        <authorList>
            <person name="Dougan E. K."/>
            <person name="Rhodes N."/>
            <person name="Thang M."/>
            <person name="Chan C."/>
        </authorList>
    </citation>
    <scope>NUCLEOTIDE SEQUENCE</scope>
</reference>
<gene>
    <name evidence="2" type="primary">HXT3</name>
    <name evidence="2" type="ORF">SPIL2461_LOCUS16955</name>
</gene>
<name>A0A812VI62_SYMPI</name>
<feature type="compositionally biased region" description="Acidic residues" evidence="1">
    <location>
        <begin position="204"/>
        <end position="214"/>
    </location>
</feature>
<dbReference type="AlphaFoldDB" id="A0A812VI62"/>
<dbReference type="InterPro" id="IPR035979">
    <property type="entry name" value="RBD_domain_sf"/>
</dbReference>
<feature type="compositionally biased region" description="Low complexity" evidence="1">
    <location>
        <begin position="253"/>
        <end position="272"/>
    </location>
</feature>
<organism evidence="2 3">
    <name type="scientific">Symbiodinium pilosum</name>
    <name type="common">Dinoflagellate</name>
    <dbReference type="NCBI Taxonomy" id="2952"/>
    <lineage>
        <taxon>Eukaryota</taxon>
        <taxon>Sar</taxon>
        <taxon>Alveolata</taxon>
        <taxon>Dinophyceae</taxon>
        <taxon>Suessiales</taxon>
        <taxon>Symbiodiniaceae</taxon>
        <taxon>Symbiodinium</taxon>
    </lineage>
</organism>
<comment type="caution">
    <text evidence="2">The sequence shown here is derived from an EMBL/GenBank/DDBJ whole genome shotgun (WGS) entry which is preliminary data.</text>
</comment>